<gene>
    <name evidence="1" type="ORF">PCOR1329_LOCUS31248</name>
</gene>
<reference evidence="1" key="1">
    <citation type="submission" date="2023-10" db="EMBL/GenBank/DDBJ databases">
        <authorList>
            <person name="Chen Y."/>
            <person name="Shah S."/>
            <person name="Dougan E. K."/>
            <person name="Thang M."/>
            <person name="Chan C."/>
        </authorList>
    </citation>
    <scope>NUCLEOTIDE SEQUENCE [LARGE SCALE GENOMIC DNA]</scope>
</reference>
<dbReference type="EMBL" id="CAUYUJ010012238">
    <property type="protein sequence ID" value="CAK0833607.1"/>
    <property type="molecule type" value="Genomic_DNA"/>
</dbReference>
<feature type="non-terminal residue" evidence="1">
    <location>
        <position position="153"/>
    </location>
</feature>
<organism evidence="1 2">
    <name type="scientific">Prorocentrum cordatum</name>
    <dbReference type="NCBI Taxonomy" id="2364126"/>
    <lineage>
        <taxon>Eukaryota</taxon>
        <taxon>Sar</taxon>
        <taxon>Alveolata</taxon>
        <taxon>Dinophyceae</taxon>
        <taxon>Prorocentrales</taxon>
        <taxon>Prorocentraceae</taxon>
        <taxon>Prorocentrum</taxon>
    </lineage>
</organism>
<comment type="caution">
    <text evidence="1">The sequence shown here is derived from an EMBL/GenBank/DDBJ whole genome shotgun (WGS) entry which is preliminary data.</text>
</comment>
<name>A0ABN9SP23_9DINO</name>
<protein>
    <recommendedName>
        <fullName evidence="3">Pre-mRNA-splicing factor 38</fullName>
    </recommendedName>
</protein>
<evidence type="ECO:0000313" key="2">
    <source>
        <dbReference type="Proteomes" id="UP001189429"/>
    </source>
</evidence>
<sequence>ECSLALSARWHWGSQCGYCAKCRARMATLRFEQETKEEIEETRVKVIAKKGRALEKSRKQWLEAQDRIPQHMARPILAGPDSKIKFEESDPVRLKVAAMRSAAVAVPATAVKPFSPKLPTAMSANAEAIDEMETVMQQDRQERARQMAALIEA</sequence>
<evidence type="ECO:0008006" key="3">
    <source>
        <dbReference type="Google" id="ProtNLM"/>
    </source>
</evidence>
<keyword evidence="2" id="KW-1185">Reference proteome</keyword>
<proteinExistence type="predicted"/>
<dbReference type="Proteomes" id="UP001189429">
    <property type="component" value="Unassembled WGS sequence"/>
</dbReference>
<feature type="non-terminal residue" evidence="1">
    <location>
        <position position="1"/>
    </location>
</feature>
<accession>A0ABN9SP23</accession>
<evidence type="ECO:0000313" key="1">
    <source>
        <dbReference type="EMBL" id="CAK0833607.1"/>
    </source>
</evidence>